<reference evidence="1 2" key="1">
    <citation type="submission" date="2019-02" db="EMBL/GenBank/DDBJ databases">
        <title>Bacteria dissemination in different level of health care in South Africa: the effectiveness of infections prevention and control.</title>
        <authorList>
            <person name="Shobo C."/>
            <person name="Amoako D.G."/>
            <person name="Allam M."/>
            <person name="Ismail A."/>
            <person name="Bester L.A."/>
            <person name="Essack S.Y."/>
        </authorList>
    </citation>
    <scope>NUCLEOTIDE SEQUENCE [LARGE SCALE GENOMIC DNA]</scope>
    <source>
        <strain evidence="1 2">2SIL2</strain>
    </source>
</reference>
<sequence>MLSKFLNNFNKKKQSRNIHENWFLDANILTDNSAKPISQSKKMRKSDCFMQTPDLNFFIIPESRNPKFGKWNR</sequence>
<comment type="caution">
    <text evidence="1">The sequence shown here is derived from an EMBL/GenBank/DDBJ whole genome shotgun (WGS) entry which is preliminary data.</text>
</comment>
<dbReference type="EMBL" id="SIYF01000230">
    <property type="protein sequence ID" value="TKK84734.1"/>
    <property type="molecule type" value="Genomic_DNA"/>
</dbReference>
<gene>
    <name evidence="1" type="ORF">EY666_09855</name>
</gene>
<evidence type="ECO:0000313" key="2">
    <source>
        <dbReference type="Proteomes" id="UP000305511"/>
    </source>
</evidence>
<proteinExistence type="predicted"/>
<dbReference type="AlphaFoldDB" id="A0A4U3M9I6"/>
<accession>A0A4U3M9I6</accession>
<evidence type="ECO:0000313" key="1">
    <source>
        <dbReference type="EMBL" id="TKK84734.1"/>
    </source>
</evidence>
<dbReference type="Proteomes" id="UP000305511">
    <property type="component" value="Unassembled WGS sequence"/>
</dbReference>
<name>A0A4U3M9I6_ENTFL</name>
<organism evidence="1 2">
    <name type="scientific">Enterococcus faecalis</name>
    <name type="common">Streptococcus faecalis</name>
    <dbReference type="NCBI Taxonomy" id="1351"/>
    <lineage>
        <taxon>Bacteria</taxon>
        <taxon>Bacillati</taxon>
        <taxon>Bacillota</taxon>
        <taxon>Bacilli</taxon>
        <taxon>Lactobacillales</taxon>
        <taxon>Enterococcaceae</taxon>
        <taxon>Enterococcus</taxon>
    </lineage>
</organism>
<protein>
    <submittedName>
        <fullName evidence="1">Uncharacterized protein</fullName>
    </submittedName>
</protein>